<organism evidence="7 8">
    <name type="scientific">[Emmonsia] crescens</name>
    <dbReference type="NCBI Taxonomy" id="73230"/>
    <lineage>
        <taxon>Eukaryota</taxon>
        <taxon>Fungi</taxon>
        <taxon>Dikarya</taxon>
        <taxon>Ascomycota</taxon>
        <taxon>Pezizomycotina</taxon>
        <taxon>Eurotiomycetes</taxon>
        <taxon>Eurotiomycetidae</taxon>
        <taxon>Onygenales</taxon>
        <taxon>Ajellomycetaceae</taxon>
        <taxon>Emergomyces</taxon>
    </lineage>
</organism>
<evidence type="ECO:0000256" key="2">
    <source>
        <dbReference type="ARBA" id="ARBA00022692"/>
    </source>
</evidence>
<name>A0A0G2I255_9EURO</name>
<evidence type="ECO:0000256" key="1">
    <source>
        <dbReference type="ARBA" id="ARBA00004167"/>
    </source>
</evidence>
<evidence type="ECO:0000256" key="4">
    <source>
        <dbReference type="ARBA" id="ARBA00023136"/>
    </source>
</evidence>
<evidence type="ECO:0000313" key="8">
    <source>
        <dbReference type="Proteomes" id="UP000034164"/>
    </source>
</evidence>
<comment type="subcellular location">
    <subcellularLocation>
        <location evidence="1">Membrane</location>
        <topology evidence="1">Single-pass membrane protein</topology>
    </subcellularLocation>
</comment>
<keyword evidence="3 6" id="KW-1133">Transmembrane helix</keyword>
<dbReference type="EMBL" id="LCZI01000757">
    <property type="protein sequence ID" value="KKZ64682.1"/>
    <property type="molecule type" value="Genomic_DNA"/>
</dbReference>
<sequence>MSRSAADATRFTATGPYASSKPSVANSGPLKWAGAGAKSSKTTGSSPGPQGSKQETPKQKVERLRAEARAARYAKAFTPMDRFMSKGRIWADRAHRVTVYTLIAASGIAAALTVYSATSLILYNRRQRQLWIDKELQKLLDARKAYVAGNPTPDQLRLLEKEKAADEEKRQKEELKKQTMYYKGKAWLFGGLKNEDVASAELKGRDEIAHTRPSVLEAVNAKRAENGAPFEQGPNPSGPGQLEQKAAEGSSEPKRGWTSWITGR</sequence>
<evidence type="ECO:0000256" key="3">
    <source>
        <dbReference type="ARBA" id="ARBA00022989"/>
    </source>
</evidence>
<dbReference type="Pfam" id="PF14880">
    <property type="entry name" value="COX14"/>
    <property type="match status" value="1"/>
</dbReference>
<dbReference type="VEuPathDB" id="FungiDB:EMCG_01370"/>
<feature type="compositionally biased region" description="Polar residues" evidence="5">
    <location>
        <begin position="39"/>
        <end position="54"/>
    </location>
</feature>
<keyword evidence="2 6" id="KW-0812">Transmembrane</keyword>
<protein>
    <recommendedName>
        <fullName evidence="9">Cytochrome oxidase c assembly-domain-containing protein</fullName>
    </recommendedName>
</protein>
<dbReference type="OrthoDB" id="4205486at2759"/>
<dbReference type="InterPro" id="IPR029208">
    <property type="entry name" value="COX14"/>
</dbReference>
<evidence type="ECO:0000256" key="6">
    <source>
        <dbReference type="SAM" id="Phobius"/>
    </source>
</evidence>
<accession>A0A0G2I255</accession>
<evidence type="ECO:0008006" key="9">
    <source>
        <dbReference type="Google" id="ProtNLM"/>
    </source>
</evidence>
<keyword evidence="4 6" id="KW-0472">Membrane</keyword>
<gene>
    <name evidence="7" type="ORF">EMCG_01370</name>
</gene>
<evidence type="ECO:0000256" key="5">
    <source>
        <dbReference type="SAM" id="MobiDB-lite"/>
    </source>
</evidence>
<reference evidence="8" key="1">
    <citation type="journal article" date="2015" name="PLoS Genet.">
        <title>The dynamic genome and transcriptome of the human fungal pathogen Blastomyces and close relative Emmonsia.</title>
        <authorList>
            <person name="Munoz J.F."/>
            <person name="Gauthier G.M."/>
            <person name="Desjardins C.A."/>
            <person name="Gallo J.E."/>
            <person name="Holder J."/>
            <person name="Sullivan T.D."/>
            <person name="Marty A.J."/>
            <person name="Carmen J.C."/>
            <person name="Chen Z."/>
            <person name="Ding L."/>
            <person name="Gujja S."/>
            <person name="Magrini V."/>
            <person name="Misas E."/>
            <person name="Mitreva M."/>
            <person name="Priest M."/>
            <person name="Saif S."/>
            <person name="Whiston E.A."/>
            <person name="Young S."/>
            <person name="Zeng Q."/>
            <person name="Goldman W.E."/>
            <person name="Mardis E.R."/>
            <person name="Taylor J.W."/>
            <person name="McEwen J.G."/>
            <person name="Clay O.K."/>
            <person name="Klein B.S."/>
            <person name="Cuomo C.A."/>
        </authorList>
    </citation>
    <scope>NUCLEOTIDE SEQUENCE [LARGE SCALE GENOMIC DNA]</scope>
    <source>
        <strain evidence="8">UAMH 3008</strain>
    </source>
</reference>
<comment type="caution">
    <text evidence="7">The sequence shown here is derived from an EMBL/GenBank/DDBJ whole genome shotgun (WGS) entry which is preliminary data.</text>
</comment>
<feature type="region of interest" description="Disordered" evidence="5">
    <location>
        <begin position="222"/>
        <end position="264"/>
    </location>
</feature>
<proteinExistence type="predicted"/>
<feature type="region of interest" description="Disordered" evidence="5">
    <location>
        <begin position="1"/>
        <end position="61"/>
    </location>
</feature>
<dbReference type="GO" id="GO:0016020">
    <property type="term" value="C:membrane"/>
    <property type="evidence" value="ECO:0007669"/>
    <property type="project" value="UniProtKB-SubCell"/>
</dbReference>
<evidence type="ECO:0000313" key="7">
    <source>
        <dbReference type="EMBL" id="KKZ64682.1"/>
    </source>
</evidence>
<dbReference type="AlphaFoldDB" id="A0A0G2I255"/>
<feature type="transmembrane region" description="Helical" evidence="6">
    <location>
        <begin position="99"/>
        <end position="123"/>
    </location>
</feature>
<dbReference type="Proteomes" id="UP000034164">
    <property type="component" value="Unassembled WGS sequence"/>
</dbReference>